<evidence type="ECO:0000313" key="2">
    <source>
        <dbReference type="Proteomes" id="UP000726136"/>
    </source>
</evidence>
<dbReference type="EMBL" id="RDPI01000033">
    <property type="protein sequence ID" value="MBF4375001.1"/>
    <property type="molecule type" value="Genomic_DNA"/>
</dbReference>
<reference evidence="1 2" key="1">
    <citation type="journal article" date="2021" name="PeerJ">
        <title>Analysis of 44 Vibrio anguillarum genomes reveals high genetic diversity.</title>
        <authorList>
            <person name="Hansen M.J."/>
            <person name="Dalsgaard I."/>
        </authorList>
    </citation>
    <scope>NUCLEOTIDE SEQUENCE [LARGE SCALE GENOMIC DNA]</scope>
    <source>
        <strain evidence="1 2">040915-1/1B</strain>
    </source>
</reference>
<proteinExistence type="predicted"/>
<evidence type="ECO:0000313" key="1">
    <source>
        <dbReference type="EMBL" id="MBF4375001.1"/>
    </source>
</evidence>
<organism evidence="1 2">
    <name type="scientific">Vibrio anguillarum</name>
    <name type="common">Listonella anguillarum</name>
    <dbReference type="NCBI Taxonomy" id="55601"/>
    <lineage>
        <taxon>Bacteria</taxon>
        <taxon>Pseudomonadati</taxon>
        <taxon>Pseudomonadota</taxon>
        <taxon>Gammaproteobacteria</taxon>
        <taxon>Vibrionales</taxon>
        <taxon>Vibrionaceae</taxon>
        <taxon>Vibrio</taxon>
    </lineage>
</organism>
<sequence length="103" mass="11873">MALFFSPSVFSVQFNGQNESEKLQYIADVNKRSPHEGAILYQMDGYYTFQCGESASLNQLLQLKKTKSFQSLVVRSKKNELYGINTVMQTFKEFKEELPCKNL</sequence>
<name>A0ABR9Z975_VIBAN</name>
<accession>A0ABR9Z975</accession>
<gene>
    <name evidence="1" type="ORF">EAY46_18200</name>
</gene>
<protein>
    <submittedName>
        <fullName evidence="1">Uncharacterized protein</fullName>
    </submittedName>
</protein>
<comment type="caution">
    <text evidence="1">The sequence shown here is derived from an EMBL/GenBank/DDBJ whole genome shotgun (WGS) entry which is preliminary data.</text>
</comment>
<dbReference type="Proteomes" id="UP000726136">
    <property type="component" value="Unassembled WGS sequence"/>
</dbReference>
<keyword evidence="2" id="KW-1185">Reference proteome</keyword>